<dbReference type="GeneID" id="94551416"/>
<keyword evidence="2" id="KW-1185">Reference proteome</keyword>
<organism evidence="1 2">
    <name type="scientific">Porphyromonas loveana</name>
    <dbReference type="NCBI Taxonomy" id="1884669"/>
    <lineage>
        <taxon>Bacteria</taxon>
        <taxon>Pseudomonadati</taxon>
        <taxon>Bacteroidota</taxon>
        <taxon>Bacteroidia</taxon>
        <taxon>Bacteroidales</taxon>
        <taxon>Porphyromonadaceae</taxon>
        <taxon>Porphyromonas</taxon>
    </lineage>
</organism>
<evidence type="ECO:0000313" key="2">
    <source>
        <dbReference type="Proteomes" id="UP000245462"/>
    </source>
</evidence>
<protein>
    <submittedName>
        <fullName evidence="1">YD repeat-containing protein</fullName>
    </submittedName>
</protein>
<comment type="caution">
    <text evidence="1">The sequence shown here is derived from an EMBL/GenBank/DDBJ whole genome shotgun (WGS) entry which is preliminary data.</text>
</comment>
<dbReference type="Proteomes" id="UP000245462">
    <property type="component" value="Unassembled WGS sequence"/>
</dbReference>
<proteinExistence type="predicted"/>
<gene>
    <name evidence="1" type="ORF">C7382_11824</name>
</gene>
<accession>A0A2U1F6J0</accession>
<dbReference type="NCBIfam" id="TIGR01643">
    <property type="entry name" value="YD_repeat_2x"/>
    <property type="match status" value="1"/>
</dbReference>
<evidence type="ECO:0000313" key="1">
    <source>
        <dbReference type="EMBL" id="PVZ07805.1"/>
    </source>
</evidence>
<sequence>MIRLANVQFAGQLSAGYELDYAYRGEAGSRFRLDTLRDRHYCVEGTPVAGDEERHAYSYDARGNLTGVRTVRLRSDGAIDADMRHRRLR</sequence>
<name>A0A2U1F6J0_9PORP</name>
<dbReference type="AlphaFoldDB" id="A0A2U1F6J0"/>
<dbReference type="EMBL" id="QEKY01000018">
    <property type="protein sequence ID" value="PVZ07805.1"/>
    <property type="molecule type" value="Genomic_DNA"/>
</dbReference>
<dbReference type="RefSeq" id="WP_133241548.1">
    <property type="nucleotide sequence ID" value="NZ_QEKY01000018.1"/>
</dbReference>
<reference evidence="1 2" key="1">
    <citation type="submission" date="2018-04" db="EMBL/GenBank/DDBJ databases">
        <title>Genomic Encyclopedia of Type Strains, Phase IV (KMG-IV): sequencing the most valuable type-strain genomes for metagenomic binning, comparative biology and taxonomic classification.</title>
        <authorList>
            <person name="Goeker M."/>
        </authorList>
    </citation>
    <scope>NUCLEOTIDE SEQUENCE [LARGE SCALE GENOMIC DNA]</scope>
    <source>
        <strain evidence="1 2">DSM 28520</strain>
    </source>
</reference>
<dbReference type="InterPro" id="IPR006530">
    <property type="entry name" value="YD"/>
</dbReference>
<dbReference type="OrthoDB" id="9765204at2"/>